<dbReference type="EMBL" id="GBRH01226172">
    <property type="protein sequence ID" value="JAD71723.1"/>
    <property type="molecule type" value="Transcribed_RNA"/>
</dbReference>
<name>A0A0A9CB96_ARUDO</name>
<proteinExistence type="predicted"/>
<accession>A0A0A9CB96</accession>
<reference evidence="1" key="1">
    <citation type="submission" date="2014-09" db="EMBL/GenBank/DDBJ databases">
        <authorList>
            <person name="Magalhaes I.L.F."/>
            <person name="Oliveira U."/>
            <person name="Santos F.R."/>
            <person name="Vidigal T.H.D.A."/>
            <person name="Brescovit A.D."/>
            <person name="Santos A.J."/>
        </authorList>
    </citation>
    <scope>NUCLEOTIDE SEQUENCE</scope>
    <source>
        <tissue evidence="1">Shoot tissue taken approximately 20 cm above the soil surface</tissue>
    </source>
</reference>
<evidence type="ECO:0000313" key="1">
    <source>
        <dbReference type="EMBL" id="JAD71723.1"/>
    </source>
</evidence>
<reference evidence="1" key="2">
    <citation type="journal article" date="2015" name="Data Brief">
        <title>Shoot transcriptome of the giant reed, Arundo donax.</title>
        <authorList>
            <person name="Barrero R.A."/>
            <person name="Guerrero F.D."/>
            <person name="Moolhuijzen P."/>
            <person name="Goolsby J.A."/>
            <person name="Tidwell J."/>
            <person name="Bellgard S.E."/>
            <person name="Bellgard M.I."/>
        </authorList>
    </citation>
    <scope>NUCLEOTIDE SEQUENCE</scope>
    <source>
        <tissue evidence="1">Shoot tissue taken approximately 20 cm above the soil surface</tissue>
    </source>
</reference>
<protein>
    <submittedName>
        <fullName evidence="1">Uncharacterized protein</fullName>
    </submittedName>
</protein>
<sequence length="40" mass="4335">MLSYRTLGFSSRLPPPLSRLSILPSLSSPSIPLELCNTCS</sequence>
<organism evidence="1">
    <name type="scientific">Arundo donax</name>
    <name type="common">Giant reed</name>
    <name type="synonym">Donax arundinaceus</name>
    <dbReference type="NCBI Taxonomy" id="35708"/>
    <lineage>
        <taxon>Eukaryota</taxon>
        <taxon>Viridiplantae</taxon>
        <taxon>Streptophyta</taxon>
        <taxon>Embryophyta</taxon>
        <taxon>Tracheophyta</taxon>
        <taxon>Spermatophyta</taxon>
        <taxon>Magnoliopsida</taxon>
        <taxon>Liliopsida</taxon>
        <taxon>Poales</taxon>
        <taxon>Poaceae</taxon>
        <taxon>PACMAD clade</taxon>
        <taxon>Arundinoideae</taxon>
        <taxon>Arundineae</taxon>
        <taxon>Arundo</taxon>
    </lineage>
</organism>
<dbReference type="AlphaFoldDB" id="A0A0A9CB96"/>